<keyword evidence="6" id="KW-1185">Reference proteome</keyword>
<dbReference type="InterPro" id="IPR001810">
    <property type="entry name" value="F-box_dom"/>
</dbReference>
<dbReference type="Pfam" id="PF13637">
    <property type="entry name" value="Ank_4"/>
    <property type="match status" value="1"/>
</dbReference>
<feature type="non-terminal residue" evidence="5">
    <location>
        <position position="277"/>
    </location>
</feature>
<reference evidence="5 6" key="1">
    <citation type="submission" date="2018-03" db="EMBL/GenBank/DDBJ databases">
        <title>Genomes of Pezizomycetes fungi and the evolution of truffles.</title>
        <authorList>
            <person name="Murat C."/>
            <person name="Payen T."/>
            <person name="Noel B."/>
            <person name="Kuo A."/>
            <person name="Martin F.M."/>
        </authorList>
    </citation>
    <scope>NUCLEOTIDE SEQUENCE [LARGE SCALE GENOMIC DNA]</scope>
    <source>
        <strain evidence="5">091103-1</strain>
    </source>
</reference>
<evidence type="ECO:0000256" key="2">
    <source>
        <dbReference type="ARBA" id="ARBA00023043"/>
    </source>
</evidence>
<dbReference type="SUPFAM" id="SSF81383">
    <property type="entry name" value="F-box domain"/>
    <property type="match status" value="1"/>
</dbReference>
<dbReference type="SUPFAM" id="SSF48403">
    <property type="entry name" value="Ankyrin repeat"/>
    <property type="match status" value="1"/>
</dbReference>
<dbReference type="PROSITE" id="PS50181">
    <property type="entry name" value="FBOX"/>
    <property type="match status" value="1"/>
</dbReference>
<keyword evidence="2 3" id="KW-0040">ANK repeat</keyword>
<comment type="caution">
    <text evidence="5">The sequence shown here is derived from an EMBL/GenBank/DDBJ whole genome shotgun (WGS) entry which is preliminary data.</text>
</comment>
<accession>A0A317STM2</accession>
<dbReference type="GO" id="GO:0005829">
    <property type="term" value="C:cytosol"/>
    <property type="evidence" value="ECO:0007669"/>
    <property type="project" value="TreeGrafter"/>
</dbReference>
<dbReference type="PROSITE" id="PS50297">
    <property type="entry name" value="ANK_REP_REGION"/>
    <property type="match status" value="2"/>
</dbReference>
<dbReference type="InterPro" id="IPR002110">
    <property type="entry name" value="Ankyrin_rpt"/>
</dbReference>
<dbReference type="GO" id="GO:0051059">
    <property type="term" value="F:NF-kappaB binding"/>
    <property type="evidence" value="ECO:0007669"/>
    <property type="project" value="TreeGrafter"/>
</dbReference>
<keyword evidence="1" id="KW-0677">Repeat</keyword>
<dbReference type="PANTHER" id="PTHR46680:SF2">
    <property type="entry name" value="NF-KAPPA-B INHIBITOR ZETA"/>
    <property type="match status" value="1"/>
</dbReference>
<dbReference type="GO" id="GO:0071356">
    <property type="term" value="P:cellular response to tumor necrosis factor"/>
    <property type="evidence" value="ECO:0007669"/>
    <property type="project" value="TreeGrafter"/>
</dbReference>
<dbReference type="STRING" id="42249.A0A317STM2"/>
<feature type="repeat" description="ANK" evidence="3">
    <location>
        <begin position="189"/>
        <end position="210"/>
    </location>
</feature>
<name>A0A317STM2_9PEZI</name>
<dbReference type="AlphaFoldDB" id="A0A317STM2"/>
<feature type="repeat" description="ANK" evidence="3">
    <location>
        <begin position="257"/>
        <end position="277"/>
    </location>
</feature>
<dbReference type="InterPro" id="IPR051070">
    <property type="entry name" value="NF-kappa-B_inhibitor"/>
</dbReference>
<dbReference type="Pfam" id="PF12796">
    <property type="entry name" value="Ank_2"/>
    <property type="match status" value="1"/>
</dbReference>
<proteinExistence type="predicted"/>
<evidence type="ECO:0000313" key="6">
    <source>
        <dbReference type="Proteomes" id="UP000246991"/>
    </source>
</evidence>
<evidence type="ECO:0000313" key="5">
    <source>
        <dbReference type="EMBL" id="PWW76967.1"/>
    </source>
</evidence>
<dbReference type="InterPro" id="IPR036047">
    <property type="entry name" value="F-box-like_dom_sf"/>
</dbReference>
<organism evidence="5 6">
    <name type="scientific">Tuber magnatum</name>
    <name type="common">white Piedmont truffle</name>
    <dbReference type="NCBI Taxonomy" id="42249"/>
    <lineage>
        <taxon>Eukaryota</taxon>
        <taxon>Fungi</taxon>
        <taxon>Dikarya</taxon>
        <taxon>Ascomycota</taxon>
        <taxon>Pezizomycotina</taxon>
        <taxon>Pezizomycetes</taxon>
        <taxon>Pezizales</taxon>
        <taxon>Tuberaceae</taxon>
        <taxon>Tuber</taxon>
    </lineage>
</organism>
<sequence>MSFLHLPNEIILQISEELSLGDVCHLLQTNRRLASLLSPAIIERICRERSREWCAKALYSAAERKDKAAAALILEKTREVLNYTEDPTLLEELIKTQSETVFNTLLECWVEADIKYSPGLQTSLHLAAQHGRLATLRLLVARDDVDVNSVDCGGLPPLLSAIKFGQYEIVMVKMLLADPRVKVNLRDNKGRAPLHFATCEGLDDLVELLLGANDIDVNLQDHESKSPLLVAAIQGREAVTELLLADERVDVNSADSHGRTPLYFAALGGREEMVKLL</sequence>
<gene>
    <name evidence="5" type="ORF">C7212DRAFT_187704</name>
</gene>
<dbReference type="PANTHER" id="PTHR46680">
    <property type="entry name" value="NF-KAPPA-B INHIBITOR ALPHA"/>
    <property type="match status" value="1"/>
</dbReference>
<dbReference type="EMBL" id="PYWC01000028">
    <property type="protein sequence ID" value="PWW76967.1"/>
    <property type="molecule type" value="Genomic_DNA"/>
</dbReference>
<evidence type="ECO:0000259" key="4">
    <source>
        <dbReference type="PROSITE" id="PS50181"/>
    </source>
</evidence>
<evidence type="ECO:0000256" key="3">
    <source>
        <dbReference type="PROSITE-ProRule" id="PRU00023"/>
    </source>
</evidence>
<dbReference type="PROSITE" id="PS50088">
    <property type="entry name" value="ANK_REPEAT"/>
    <property type="match status" value="2"/>
</dbReference>
<dbReference type="OrthoDB" id="20872at2759"/>
<dbReference type="SMART" id="SM00248">
    <property type="entry name" value="ANK"/>
    <property type="match status" value="4"/>
</dbReference>
<dbReference type="Gene3D" id="1.25.40.20">
    <property type="entry name" value="Ankyrin repeat-containing domain"/>
    <property type="match status" value="2"/>
</dbReference>
<evidence type="ECO:0000256" key="1">
    <source>
        <dbReference type="ARBA" id="ARBA00022737"/>
    </source>
</evidence>
<dbReference type="Pfam" id="PF12937">
    <property type="entry name" value="F-box-like"/>
    <property type="match status" value="1"/>
</dbReference>
<dbReference type="Proteomes" id="UP000246991">
    <property type="component" value="Unassembled WGS sequence"/>
</dbReference>
<feature type="domain" description="F-box" evidence="4">
    <location>
        <begin position="1"/>
        <end position="45"/>
    </location>
</feature>
<dbReference type="InterPro" id="IPR036770">
    <property type="entry name" value="Ankyrin_rpt-contain_sf"/>
</dbReference>
<protein>
    <submittedName>
        <fullName evidence="5">Ankyrin</fullName>
    </submittedName>
</protein>